<gene>
    <name evidence="17" type="ORF">SAMN02745124_02914</name>
</gene>
<comment type="pathway">
    <text evidence="3">Carbohydrate biosynthesis; gluconeogenesis.</text>
</comment>
<keyword evidence="9" id="KW-0547">Nucleotide-binding</keyword>
<name>A0A1M5XA90_9BACT</name>
<keyword evidence="8" id="KW-0479">Metal-binding</keyword>
<dbReference type="OrthoDB" id="9760711at2"/>
<evidence type="ECO:0000256" key="7">
    <source>
        <dbReference type="ARBA" id="ARBA00022679"/>
    </source>
</evidence>
<dbReference type="Gene3D" id="3.30.1490.20">
    <property type="entry name" value="ATP-grasp fold, A domain"/>
    <property type="match status" value="1"/>
</dbReference>
<dbReference type="PANTHER" id="PTHR43030">
    <property type="entry name" value="PHOSPHOENOLPYRUVATE SYNTHASE"/>
    <property type="match status" value="1"/>
</dbReference>
<dbReference type="PANTHER" id="PTHR43030:SF1">
    <property type="entry name" value="PHOSPHOENOLPYRUVATE SYNTHASE"/>
    <property type="match status" value="1"/>
</dbReference>
<accession>A0A1M5XA90</accession>
<dbReference type="EC" id="2.7.9.2" evidence="5"/>
<organism evidence="17 18">
    <name type="scientific">Desulfofustis glycolicus DSM 9705</name>
    <dbReference type="NCBI Taxonomy" id="1121409"/>
    <lineage>
        <taxon>Bacteria</taxon>
        <taxon>Pseudomonadati</taxon>
        <taxon>Thermodesulfobacteriota</taxon>
        <taxon>Desulfobulbia</taxon>
        <taxon>Desulfobulbales</taxon>
        <taxon>Desulfocapsaceae</taxon>
        <taxon>Desulfofustis</taxon>
    </lineage>
</organism>
<dbReference type="UniPathway" id="UPA00138"/>
<evidence type="ECO:0000313" key="18">
    <source>
        <dbReference type="Proteomes" id="UP000184139"/>
    </source>
</evidence>
<dbReference type="Proteomes" id="UP000184139">
    <property type="component" value="Unassembled WGS sequence"/>
</dbReference>
<keyword evidence="10 17" id="KW-0418">Kinase</keyword>
<evidence type="ECO:0000256" key="4">
    <source>
        <dbReference type="ARBA" id="ARBA00007837"/>
    </source>
</evidence>
<reference evidence="17 18" key="1">
    <citation type="submission" date="2016-11" db="EMBL/GenBank/DDBJ databases">
        <authorList>
            <person name="Jaros S."/>
            <person name="Januszkiewicz K."/>
            <person name="Wedrychowicz H."/>
        </authorList>
    </citation>
    <scope>NUCLEOTIDE SEQUENCE [LARGE SCALE GENOMIC DNA]</scope>
    <source>
        <strain evidence="17 18">DSM 9705</strain>
    </source>
</reference>
<evidence type="ECO:0000256" key="13">
    <source>
        <dbReference type="ARBA" id="ARBA00033470"/>
    </source>
</evidence>
<dbReference type="STRING" id="1121409.SAMN02745124_02914"/>
<keyword evidence="11" id="KW-0067">ATP-binding</keyword>
<feature type="domain" description="Pyruvate phosphate dikinase AMP/ATP-binding" evidence="16">
    <location>
        <begin position="139"/>
        <end position="434"/>
    </location>
</feature>
<evidence type="ECO:0000256" key="8">
    <source>
        <dbReference type="ARBA" id="ARBA00022723"/>
    </source>
</evidence>
<dbReference type="GO" id="GO:0046872">
    <property type="term" value="F:metal ion binding"/>
    <property type="evidence" value="ECO:0007669"/>
    <property type="project" value="UniProtKB-KW"/>
</dbReference>
<keyword evidence="18" id="KW-1185">Reference proteome</keyword>
<protein>
    <recommendedName>
        <fullName evidence="6">Phosphoenolpyruvate synthase</fullName>
        <ecNumber evidence="5">2.7.9.2</ecNumber>
    </recommendedName>
    <alternativeName>
        <fullName evidence="13">Pyruvate, water dikinase</fullName>
    </alternativeName>
</protein>
<dbReference type="EMBL" id="FQXS01000018">
    <property type="protein sequence ID" value="SHH96639.1"/>
    <property type="molecule type" value="Genomic_DNA"/>
</dbReference>
<dbReference type="AlphaFoldDB" id="A0A1M5XA90"/>
<evidence type="ECO:0000256" key="2">
    <source>
        <dbReference type="ARBA" id="ARBA00002988"/>
    </source>
</evidence>
<comment type="similarity">
    <text evidence="4">Belongs to the PEP-utilizing enzyme family.</text>
</comment>
<proteinExistence type="inferred from homology"/>
<comment type="catalytic activity">
    <reaction evidence="14">
        <text>pyruvate + ATP + H2O = phosphoenolpyruvate + AMP + phosphate + 2 H(+)</text>
        <dbReference type="Rhea" id="RHEA:11364"/>
        <dbReference type="ChEBI" id="CHEBI:15361"/>
        <dbReference type="ChEBI" id="CHEBI:15377"/>
        <dbReference type="ChEBI" id="CHEBI:15378"/>
        <dbReference type="ChEBI" id="CHEBI:30616"/>
        <dbReference type="ChEBI" id="CHEBI:43474"/>
        <dbReference type="ChEBI" id="CHEBI:58702"/>
        <dbReference type="ChEBI" id="CHEBI:456215"/>
        <dbReference type="EC" id="2.7.9.2"/>
    </reaction>
</comment>
<dbReference type="Pfam" id="PF00391">
    <property type="entry name" value="PEP-utilizers"/>
    <property type="match status" value="1"/>
</dbReference>
<comment type="cofactor">
    <cofactor evidence="1">
        <name>Mg(2+)</name>
        <dbReference type="ChEBI" id="CHEBI:18420"/>
    </cofactor>
</comment>
<evidence type="ECO:0000256" key="5">
    <source>
        <dbReference type="ARBA" id="ARBA00011996"/>
    </source>
</evidence>
<dbReference type="Gene3D" id="3.30.470.20">
    <property type="entry name" value="ATP-grasp fold, B domain"/>
    <property type="match status" value="1"/>
</dbReference>
<dbReference type="InterPro" id="IPR002192">
    <property type="entry name" value="PPDK_AMP/ATP-bd"/>
</dbReference>
<evidence type="ECO:0000256" key="11">
    <source>
        <dbReference type="ARBA" id="ARBA00022840"/>
    </source>
</evidence>
<evidence type="ECO:0000256" key="3">
    <source>
        <dbReference type="ARBA" id="ARBA00004742"/>
    </source>
</evidence>
<evidence type="ECO:0000256" key="12">
    <source>
        <dbReference type="ARBA" id="ARBA00022842"/>
    </source>
</evidence>
<feature type="domain" description="PEP-utilising enzyme mobile" evidence="15">
    <location>
        <begin position="477"/>
        <end position="544"/>
    </location>
</feature>
<dbReference type="InterPro" id="IPR013815">
    <property type="entry name" value="ATP_grasp_subdomain_1"/>
</dbReference>
<evidence type="ECO:0000256" key="1">
    <source>
        <dbReference type="ARBA" id="ARBA00001946"/>
    </source>
</evidence>
<dbReference type="RefSeq" id="WP_073377251.1">
    <property type="nucleotide sequence ID" value="NZ_FQXS01000018.1"/>
</dbReference>
<evidence type="ECO:0000259" key="16">
    <source>
        <dbReference type="Pfam" id="PF01326"/>
    </source>
</evidence>
<dbReference type="GO" id="GO:0008986">
    <property type="term" value="F:pyruvate, water dikinase activity"/>
    <property type="evidence" value="ECO:0007669"/>
    <property type="project" value="UniProtKB-EC"/>
</dbReference>
<dbReference type="InterPro" id="IPR036637">
    <property type="entry name" value="Phosphohistidine_dom_sf"/>
</dbReference>
<evidence type="ECO:0000256" key="9">
    <source>
        <dbReference type="ARBA" id="ARBA00022741"/>
    </source>
</evidence>
<sequence>MRRIVSFLKSKLVRAPAPPPAVPPEGDLRAAFRKRYAHFRSLLTANNNTLQAMADLEQVFYSGQSYRMAVIRSKITTILVNVYKMIRDLIAMGDGKYQELIPVFERISSKLELIVDRKPEYQSGPMIVPLAECNSEQHHLVGDKMARLGMISRLEGISVPPGFVVSATATRHFLADHLDEINRRLQVLESDDLDGLYRTCAELREMITTAPLPGDLQELLQVHYSRLEKISQPGCRVALRSSALGEDSRGISFAGLYNTMLDADRSTLVSGYKEVIAGKYGARAIAYRRRRGYRHEDIEMCVGCMVMIDARVGGVIYTRDPANRDGDVLHVIVTSGLGKGVVDGTGDSELIRLQRRFPHVSTDNSATPSLGPSAAAASLVNEELLSRLAVAALKIEAAFGEPQDIEWALDHNDKLYILQSRPLQIDDDETGAASVEPAAAADPGEPPLIRGGVCVSRGVCCGEICRVESEQDLGTVAKGAIVVVSHPLPEWAPLLNQVAGIIAETGSEAGHLATVSREFGVPALFGVDGAMSLLTDGLQITLHADDCAVYRGRRDGLLVARPVAKDPMAGSPVQRLLTEAMQLVTPLNLTDPDAAQFKPSWCETIHDITRFCHEKSVTAMFSFGRTHHFDEGRAKRLVGEVPLEWWVVDLADGLRPGIDDDAKTLRIEDVVSVPMQAIWNGLIAYPWQGPPPVSARGFGSIIFQSTMRPEIDPSVASRLTVKNYFLVSKHFCHLSVRLGYHYALIEAYLSDLLTESYVTFRFKGGAADMGRKTLRVQLLAETLEHYGFRVELQADSLLARLKKRPADYLETRLQVLGYLILHSRQLDMIMDQVGSLERYRDKFFAEIDSMFAEAPLHALEEH</sequence>
<dbReference type="GO" id="GO:0006094">
    <property type="term" value="P:gluconeogenesis"/>
    <property type="evidence" value="ECO:0007669"/>
    <property type="project" value="UniProtKB-UniPathway"/>
</dbReference>
<dbReference type="Pfam" id="PF01326">
    <property type="entry name" value="PPDK_N"/>
    <property type="match status" value="1"/>
</dbReference>
<keyword evidence="17" id="KW-0670">Pyruvate</keyword>
<evidence type="ECO:0000256" key="14">
    <source>
        <dbReference type="ARBA" id="ARBA00047700"/>
    </source>
</evidence>
<evidence type="ECO:0000256" key="6">
    <source>
        <dbReference type="ARBA" id="ARBA00021623"/>
    </source>
</evidence>
<dbReference type="InterPro" id="IPR006319">
    <property type="entry name" value="PEP_synth"/>
</dbReference>
<evidence type="ECO:0000256" key="10">
    <source>
        <dbReference type="ARBA" id="ARBA00022777"/>
    </source>
</evidence>
<keyword evidence="7" id="KW-0808">Transferase</keyword>
<keyword evidence="12" id="KW-0460">Magnesium</keyword>
<dbReference type="Gene3D" id="3.50.30.10">
    <property type="entry name" value="Phosphohistidine domain"/>
    <property type="match status" value="1"/>
</dbReference>
<evidence type="ECO:0000313" key="17">
    <source>
        <dbReference type="EMBL" id="SHH96639.1"/>
    </source>
</evidence>
<comment type="function">
    <text evidence="2">Catalyzes the phosphorylation of pyruvate to phosphoenolpyruvate.</text>
</comment>
<evidence type="ECO:0000259" key="15">
    <source>
        <dbReference type="Pfam" id="PF00391"/>
    </source>
</evidence>
<dbReference type="SUPFAM" id="SSF52009">
    <property type="entry name" value="Phosphohistidine domain"/>
    <property type="match status" value="1"/>
</dbReference>
<dbReference type="GO" id="GO:0005524">
    <property type="term" value="F:ATP binding"/>
    <property type="evidence" value="ECO:0007669"/>
    <property type="project" value="UniProtKB-KW"/>
</dbReference>
<dbReference type="SUPFAM" id="SSF56059">
    <property type="entry name" value="Glutathione synthetase ATP-binding domain-like"/>
    <property type="match status" value="1"/>
</dbReference>
<dbReference type="InterPro" id="IPR008279">
    <property type="entry name" value="PEP-util_enz_mobile_dom"/>
</dbReference>